<dbReference type="GO" id="GO:0004497">
    <property type="term" value="F:monooxygenase activity"/>
    <property type="evidence" value="ECO:0007669"/>
    <property type="project" value="UniProtKB-KW"/>
</dbReference>
<feature type="region of interest" description="Disordered" evidence="16">
    <location>
        <begin position="238"/>
        <end position="300"/>
    </location>
</feature>
<evidence type="ECO:0000256" key="7">
    <source>
        <dbReference type="ARBA" id="ARBA00023002"/>
    </source>
</evidence>
<sequence length="350" mass="35961">MPSKIQVAALLGALASSVKAHGHLAGIKVDGQAYTAYDPSFQYQKPSPEVIEWSCPECLDNGFVSPDMFKDVTKIACHKDATAGAKVAKVKAGGTIDIQWTAWPASHVGPVLDYLAKVDDATKATSKDLSFFKIDQAGYENGQWAASKLIANNQTWTVTIPESIASGQYVLRHEIIALHSAGQENGAQSYPKCINIEVEGSGTATPAGVTADKLYTPDDAGIKVSIYSGDMSSYKPPGPALFSGASSGSGSSPAGGSGSSTPATPASSSAPSTTSAPAKAASATPKASTAPSAGSGSSLPKEFTIDTFIAWLEKAAGSSSSSSGSKPSSSGSKSSSDGYKLRRHPRAFWN</sequence>
<dbReference type="GO" id="GO:0008810">
    <property type="term" value="F:cellulase activity"/>
    <property type="evidence" value="ECO:0007669"/>
    <property type="project" value="UniProtKB-UniRule"/>
</dbReference>
<keyword evidence="10 15" id="KW-1015">Disulfide bond</keyword>
<evidence type="ECO:0000313" key="20">
    <source>
        <dbReference type="Proteomes" id="UP000663193"/>
    </source>
</evidence>
<dbReference type="RefSeq" id="XP_001791868.1">
    <property type="nucleotide sequence ID" value="XM_001791816.1"/>
</dbReference>
<dbReference type="PANTHER" id="PTHR33353">
    <property type="entry name" value="PUTATIVE (AFU_ORTHOLOGUE AFUA_1G12560)-RELATED"/>
    <property type="match status" value="1"/>
</dbReference>
<proteinExistence type="inferred from homology"/>
<dbReference type="Pfam" id="PF03443">
    <property type="entry name" value="AA9"/>
    <property type="match status" value="1"/>
</dbReference>
<keyword evidence="3 15" id="KW-0964">Secreted</keyword>
<keyword evidence="8" id="KW-0186">Copper</keyword>
<dbReference type="OrthoDB" id="4849160at2759"/>
<keyword evidence="5 17" id="KW-0732">Signal</keyword>
<dbReference type="InterPro" id="IPR049892">
    <property type="entry name" value="AA9"/>
</dbReference>
<keyword evidence="20" id="KW-1185">Reference proteome</keyword>
<comment type="similarity">
    <text evidence="13">Belongs to the polysaccharide monooxygenase AA9 family.</text>
</comment>
<feature type="domain" description="Auxiliary Activity family 9 catalytic" evidence="18">
    <location>
        <begin position="21"/>
        <end position="230"/>
    </location>
</feature>
<comment type="domain">
    <text evidence="15">Has a modular structure: an endo-beta-1,4-glucanase catalytic module at the N-terminus, a linker rich in serines and threonines, and a C-terminal carbohydrate-binding module (CBM).</text>
</comment>
<evidence type="ECO:0000256" key="5">
    <source>
        <dbReference type="ARBA" id="ARBA00022729"/>
    </source>
</evidence>
<evidence type="ECO:0000256" key="9">
    <source>
        <dbReference type="ARBA" id="ARBA00023033"/>
    </source>
</evidence>
<keyword evidence="9" id="KW-0503">Monooxygenase</keyword>
<comment type="cofactor">
    <cofactor evidence="1">
        <name>Cu(2+)</name>
        <dbReference type="ChEBI" id="CHEBI:29036"/>
    </cofactor>
</comment>
<name>A0A7U2I1G3_PHANO</name>
<dbReference type="CDD" id="cd21175">
    <property type="entry name" value="LPMO_AA9"/>
    <property type="match status" value="1"/>
</dbReference>
<accession>A0A7U2I1G3</accession>
<evidence type="ECO:0000256" key="2">
    <source>
        <dbReference type="ARBA" id="ARBA00004613"/>
    </source>
</evidence>
<dbReference type="Proteomes" id="UP000663193">
    <property type="component" value="Chromosome 6"/>
</dbReference>
<evidence type="ECO:0000256" key="6">
    <source>
        <dbReference type="ARBA" id="ARBA00023001"/>
    </source>
</evidence>
<dbReference type="VEuPathDB" id="FungiDB:JI435_012140"/>
<keyword evidence="11 15" id="KW-0119">Carbohydrate metabolism</keyword>
<evidence type="ECO:0000259" key="18">
    <source>
        <dbReference type="Pfam" id="PF03443"/>
    </source>
</evidence>
<evidence type="ECO:0000256" key="15">
    <source>
        <dbReference type="RuleBase" id="RU368122"/>
    </source>
</evidence>
<feature type="compositionally biased region" description="Low complexity" evidence="16">
    <location>
        <begin position="317"/>
        <end position="336"/>
    </location>
</feature>
<dbReference type="OMA" id="PPDTIAW"/>
<keyword evidence="4" id="KW-0479">Metal-binding</keyword>
<dbReference type="InterPro" id="IPR005103">
    <property type="entry name" value="AA9_LPMO"/>
</dbReference>
<evidence type="ECO:0000256" key="17">
    <source>
        <dbReference type="SAM" id="SignalP"/>
    </source>
</evidence>
<evidence type="ECO:0000256" key="13">
    <source>
        <dbReference type="ARBA" id="ARBA00044502"/>
    </source>
</evidence>
<reference evidence="20" key="1">
    <citation type="journal article" date="2021" name="BMC Genomics">
        <title>Chromosome-level genome assembly and manually-curated proteome of model necrotroph Parastagonospora nodorum Sn15 reveals a genome-wide trove of candidate effector homologs, and redundancy of virulence-related functions within an accessory chromosome.</title>
        <authorList>
            <person name="Bertazzoni S."/>
            <person name="Jones D.A.B."/>
            <person name="Phan H.T."/>
            <person name="Tan K.-C."/>
            <person name="Hane J.K."/>
        </authorList>
    </citation>
    <scope>NUCLEOTIDE SEQUENCE [LARGE SCALE GENOMIC DNA]</scope>
    <source>
        <strain evidence="20">SN15 / ATCC MYA-4574 / FGSC 10173)</strain>
    </source>
</reference>
<feature type="compositionally biased region" description="Low complexity" evidence="16">
    <location>
        <begin position="259"/>
        <end position="298"/>
    </location>
</feature>
<dbReference type="EMBL" id="CP069028">
    <property type="protein sequence ID" value="QRC96271.1"/>
    <property type="molecule type" value="Genomic_DNA"/>
</dbReference>
<keyword evidence="12 15" id="KW-0624">Polysaccharide degradation</keyword>
<dbReference type="GO" id="GO:0005576">
    <property type="term" value="C:extracellular region"/>
    <property type="evidence" value="ECO:0007669"/>
    <property type="project" value="UniProtKB-SubCell"/>
</dbReference>
<gene>
    <name evidence="19" type="ORF">JI435_012140</name>
</gene>
<feature type="chain" id="PRO_5034325396" description="AA9 family lytic polysaccharide monooxygenase" evidence="17">
    <location>
        <begin position="21"/>
        <end position="350"/>
    </location>
</feature>
<dbReference type="AlphaFoldDB" id="A0A7U2I1G3"/>
<feature type="region of interest" description="Disordered" evidence="16">
    <location>
        <begin position="317"/>
        <end position="350"/>
    </location>
</feature>
<organism evidence="19 20">
    <name type="scientific">Phaeosphaeria nodorum (strain SN15 / ATCC MYA-4574 / FGSC 10173)</name>
    <name type="common">Glume blotch fungus</name>
    <name type="synonym">Parastagonospora nodorum</name>
    <dbReference type="NCBI Taxonomy" id="321614"/>
    <lineage>
        <taxon>Eukaryota</taxon>
        <taxon>Fungi</taxon>
        <taxon>Dikarya</taxon>
        <taxon>Ascomycota</taxon>
        <taxon>Pezizomycotina</taxon>
        <taxon>Dothideomycetes</taxon>
        <taxon>Pleosporomycetidae</taxon>
        <taxon>Pleosporales</taxon>
        <taxon>Pleosporineae</taxon>
        <taxon>Phaeosphaeriaceae</taxon>
        <taxon>Parastagonospora</taxon>
    </lineage>
</organism>
<keyword evidence="7" id="KW-0560">Oxidoreductase</keyword>
<feature type="signal peptide" evidence="17">
    <location>
        <begin position="1"/>
        <end position="20"/>
    </location>
</feature>
<evidence type="ECO:0000256" key="14">
    <source>
        <dbReference type="ARBA" id="ARBA00045077"/>
    </source>
</evidence>
<evidence type="ECO:0000256" key="10">
    <source>
        <dbReference type="ARBA" id="ARBA00023157"/>
    </source>
</evidence>
<dbReference type="Gene3D" id="2.70.50.70">
    <property type="match status" value="1"/>
</dbReference>
<evidence type="ECO:0000256" key="16">
    <source>
        <dbReference type="SAM" id="MobiDB-lite"/>
    </source>
</evidence>
<evidence type="ECO:0000256" key="8">
    <source>
        <dbReference type="ARBA" id="ARBA00023008"/>
    </source>
</evidence>
<evidence type="ECO:0000256" key="3">
    <source>
        <dbReference type="ARBA" id="ARBA00022525"/>
    </source>
</evidence>
<dbReference type="GO" id="GO:0046872">
    <property type="term" value="F:metal ion binding"/>
    <property type="evidence" value="ECO:0007669"/>
    <property type="project" value="UniProtKB-KW"/>
</dbReference>
<evidence type="ECO:0000256" key="1">
    <source>
        <dbReference type="ARBA" id="ARBA00001973"/>
    </source>
</evidence>
<dbReference type="PANTHER" id="PTHR33353:SF36">
    <property type="entry name" value="ENDO-BETA-1,4-GLUCANASE D"/>
    <property type="match status" value="1"/>
</dbReference>
<dbReference type="GO" id="GO:0030245">
    <property type="term" value="P:cellulose catabolic process"/>
    <property type="evidence" value="ECO:0007669"/>
    <property type="project" value="UniProtKB-UniRule"/>
</dbReference>
<protein>
    <recommendedName>
        <fullName evidence="15">AA9 family lytic polysaccharide monooxygenase</fullName>
        <ecNumber evidence="15">1.14.99.56</ecNumber>
    </recommendedName>
    <alternativeName>
        <fullName evidence="15">Endo-beta-1,4-glucanase</fullName>
    </alternativeName>
    <alternativeName>
        <fullName evidence="15">Glycosyl hydrolase 61 family protein</fullName>
    </alternativeName>
</protein>
<dbReference type="KEGG" id="pno:SNOG_01214"/>
<evidence type="ECO:0000256" key="4">
    <source>
        <dbReference type="ARBA" id="ARBA00022723"/>
    </source>
</evidence>
<dbReference type="EC" id="1.14.99.56" evidence="15"/>
<evidence type="ECO:0000256" key="11">
    <source>
        <dbReference type="ARBA" id="ARBA00023277"/>
    </source>
</evidence>
<feature type="compositionally biased region" description="Low complexity" evidence="16">
    <location>
        <begin position="243"/>
        <end position="252"/>
    </location>
</feature>
<keyword evidence="6 15" id="KW-0136">Cellulose degradation</keyword>
<comment type="catalytic activity">
    <reaction evidence="14 15">
        <text>[(1-&gt;4)-beta-D-glucosyl]n+m + reduced acceptor + O2 = 4-dehydro-beta-D-glucosyl-[(1-&gt;4)-beta-D-glucosyl]n-1 + [(1-&gt;4)-beta-D-glucosyl]m + acceptor + H2O.</text>
        <dbReference type="EC" id="1.14.99.56"/>
    </reaction>
</comment>
<comment type="function">
    <text evidence="15">Lytic polysaccharide monooxygenase (LMPO) that depolymerizes crystalline and amorphous polysaccharides via the oxidation of scissile alpha- or beta-(1-4)-glycosidic bonds, yielding C1 and/or C4 oxidation products. Catalysis by LPMOs requires the reduction of the active-site copper from Cu(II) to Cu(I) by a reducing agent and H(2)O(2) or O(2) as a cosubstrate.</text>
</comment>
<feature type="compositionally biased region" description="Basic residues" evidence="16">
    <location>
        <begin position="341"/>
        <end position="350"/>
    </location>
</feature>
<evidence type="ECO:0000256" key="12">
    <source>
        <dbReference type="ARBA" id="ARBA00023326"/>
    </source>
</evidence>
<evidence type="ECO:0000313" key="19">
    <source>
        <dbReference type="EMBL" id="QRC96271.1"/>
    </source>
</evidence>
<comment type="subcellular location">
    <subcellularLocation>
        <location evidence="2 15">Secreted</location>
    </subcellularLocation>
</comment>
<dbReference type="GO" id="GO:0030248">
    <property type="term" value="F:cellulose binding"/>
    <property type="evidence" value="ECO:0007669"/>
    <property type="project" value="UniProtKB-UniRule"/>
</dbReference>